<protein>
    <recommendedName>
        <fullName evidence="1">Bro-N domain-containing protein</fullName>
    </recommendedName>
</protein>
<feature type="domain" description="Bro-N" evidence="1">
    <location>
        <begin position="10"/>
        <end position="108"/>
    </location>
</feature>
<dbReference type="PANTHER" id="PTHR36180">
    <property type="entry name" value="DNA-BINDING PROTEIN-RELATED-RELATED"/>
    <property type="match status" value="1"/>
</dbReference>
<dbReference type="GeneID" id="95754597"/>
<dbReference type="InterPro" id="IPR003497">
    <property type="entry name" value="BRO_N_domain"/>
</dbReference>
<accession>A0ABX5FFM1</accession>
<name>A0ABX5FFM1_9BACL</name>
<evidence type="ECO:0000313" key="2">
    <source>
        <dbReference type="EMBL" id="PSK01339.1"/>
    </source>
</evidence>
<dbReference type="PROSITE" id="PS51750">
    <property type="entry name" value="BRO_N"/>
    <property type="match status" value="1"/>
</dbReference>
<dbReference type="EMBL" id="PXZO01000080">
    <property type="protein sequence ID" value="PSK01339.1"/>
    <property type="molecule type" value="Genomic_DNA"/>
</dbReference>
<organism evidence="2 3">
    <name type="scientific">Brevibacillus porteri</name>
    <dbReference type="NCBI Taxonomy" id="2126350"/>
    <lineage>
        <taxon>Bacteria</taxon>
        <taxon>Bacillati</taxon>
        <taxon>Bacillota</taxon>
        <taxon>Bacilli</taxon>
        <taxon>Bacillales</taxon>
        <taxon>Paenibacillaceae</taxon>
        <taxon>Brevibacillus</taxon>
    </lineage>
</organism>
<sequence length="246" mass="28235">MSQHQVVFAHTEFGQVEIIRIDGKEWFSATQVAKALGYSNPWKAISAHCRKDGLTKREVIDALGRKQETNFINEGNLYRLIIKSHLPSAERFETWVFDEVLPSIRKTGRYSLPSAGEIAASHPARLLLNGPTWGQRFSETEKMRETMMTFIPADEVARRCGIYTASRYAAKPYGKFINHLVMAQLIEIEEDELVFHPMSYLESVVPKVAEWMSARQYPTEITFGNTVHRIQFFIPRTDRGYYLAGE</sequence>
<proteinExistence type="predicted"/>
<evidence type="ECO:0000313" key="3">
    <source>
        <dbReference type="Proteomes" id="UP000241645"/>
    </source>
</evidence>
<dbReference type="RefSeq" id="WP_106836868.1">
    <property type="nucleotide sequence ID" value="NZ_JARMEW010000044.1"/>
</dbReference>
<reference evidence="2 3" key="1">
    <citation type="submission" date="2018-03" db="EMBL/GenBank/DDBJ databases">
        <title>Brevisbacillus phylogenomics.</title>
        <authorList>
            <person name="Dunlap C."/>
        </authorList>
    </citation>
    <scope>NUCLEOTIDE SEQUENCE [LARGE SCALE GENOMIC DNA]</scope>
    <source>
        <strain evidence="2 3">NRRL B-41110</strain>
    </source>
</reference>
<dbReference type="SMART" id="SM01040">
    <property type="entry name" value="Bro-N"/>
    <property type="match status" value="1"/>
</dbReference>
<gene>
    <name evidence="2" type="ORF">C7R92_31535</name>
</gene>
<keyword evidence="3" id="KW-1185">Reference proteome</keyword>
<dbReference type="Pfam" id="PF02498">
    <property type="entry name" value="Bro-N"/>
    <property type="match status" value="1"/>
</dbReference>
<dbReference type="PANTHER" id="PTHR36180:SF2">
    <property type="entry name" value="BRO FAMILY PROTEIN"/>
    <property type="match status" value="1"/>
</dbReference>
<comment type="caution">
    <text evidence="2">The sequence shown here is derived from an EMBL/GenBank/DDBJ whole genome shotgun (WGS) entry which is preliminary data.</text>
</comment>
<evidence type="ECO:0000259" key="1">
    <source>
        <dbReference type="PROSITE" id="PS51750"/>
    </source>
</evidence>
<dbReference type="Proteomes" id="UP000241645">
    <property type="component" value="Unassembled WGS sequence"/>
</dbReference>